<dbReference type="EMBL" id="JAOQNN010000001">
    <property type="protein sequence ID" value="MCW2279903.1"/>
    <property type="molecule type" value="Genomic_DNA"/>
</dbReference>
<dbReference type="RefSeq" id="WP_264653690.1">
    <property type="nucleotide sequence ID" value="NZ_JAOQNN010000001.1"/>
</dbReference>
<sequence>MIKQIKKTSDVDEVNRLLDNGWLLMAESIDEFVLGAPEKVWEYEKGSDESGRITVTTLR</sequence>
<reference evidence="1" key="1">
    <citation type="submission" date="2023-08" db="EMBL/GenBank/DDBJ databases">
        <title>Genomic analyses of the natural microbiome of Caenorhabditis elegans.</title>
        <authorList>
            <person name="Samuel B."/>
        </authorList>
    </citation>
    <scope>NUCLEOTIDE SEQUENCE</scope>
    <source>
        <strain evidence="1">BIGb0220</strain>
    </source>
</reference>
<comment type="caution">
    <text evidence="1">The sequence shown here is derived from an EMBL/GenBank/DDBJ whole genome shotgun (WGS) entry which is preliminary data.</text>
</comment>
<dbReference type="AlphaFoldDB" id="A0AAW5TQX0"/>
<protein>
    <submittedName>
        <fullName evidence="1">Uncharacterized protein</fullName>
    </submittedName>
</protein>
<organism evidence="1 2">
    <name type="scientific">Lactococcus lactis</name>
    <dbReference type="NCBI Taxonomy" id="1358"/>
    <lineage>
        <taxon>Bacteria</taxon>
        <taxon>Bacillati</taxon>
        <taxon>Bacillota</taxon>
        <taxon>Bacilli</taxon>
        <taxon>Lactobacillales</taxon>
        <taxon>Streptococcaceae</taxon>
        <taxon>Lactococcus</taxon>
    </lineage>
</organism>
<evidence type="ECO:0000313" key="2">
    <source>
        <dbReference type="Proteomes" id="UP001207687"/>
    </source>
</evidence>
<evidence type="ECO:0000313" key="1">
    <source>
        <dbReference type="EMBL" id="MCW2279903.1"/>
    </source>
</evidence>
<dbReference type="Proteomes" id="UP001207687">
    <property type="component" value="Unassembled WGS sequence"/>
</dbReference>
<name>A0AAW5TQX0_9LACT</name>
<accession>A0AAW5TQX0</accession>
<gene>
    <name evidence="1" type="ORF">M2256_000361</name>
</gene>
<proteinExistence type="predicted"/>